<sequence>MAESTPTAGPAVPSSIAEPTPAAGPTAPSPTVETTPEFGPTVSPSIAEPTPVAQSAPAASSSVVDPMPVTESAAEAPSSLAEPTPSPTEPAVRPEDVATTPVEGSACVPEVCYLGLLSELSNACLLRFFAELCTSHSADPLWLWLPSSSYGTTDLSVMRRAFSRPHGNSTVYPLNSQVSFPPLTIGSLASYVGEGDQNCSDIKKIWKESVFADAGGMALFLGFRRFGPMSSDLSYAVESGRFDAQRS</sequence>
<comment type="caution">
    <text evidence="2">The sequence shown here is derived from an EMBL/GenBank/DDBJ whole genome shotgun (WGS) entry which is preliminary data.</text>
</comment>
<gene>
    <name evidence="2" type="ORF">THAOC_24389</name>
</gene>
<proteinExistence type="predicted"/>
<organism evidence="2 3">
    <name type="scientific">Thalassiosira oceanica</name>
    <name type="common">Marine diatom</name>
    <dbReference type="NCBI Taxonomy" id="159749"/>
    <lineage>
        <taxon>Eukaryota</taxon>
        <taxon>Sar</taxon>
        <taxon>Stramenopiles</taxon>
        <taxon>Ochrophyta</taxon>
        <taxon>Bacillariophyta</taxon>
        <taxon>Coscinodiscophyceae</taxon>
        <taxon>Thalassiosirophycidae</taxon>
        <taxon>Thalassiosirales</taxon>
        <taxon>Thalassiosiraceae</taxon>
        <taxon>Thalassiosira</taxon>
    </lineage>
</organism>
<feature type="non-terminal residue" evidence="2">
    <location>
        <position position="247"/>
    </location>
</feature>
<evidence type="ECO:0000313" key="3">
    <source>
        <dbReference type="Proteomes" id="UP000266841"/>
    </source>
</evidence>
<evidence type="ECO:0000313" key="2">
    <source>
        <dbReference type="EMBL" id="EJK55831.1"/>
    </source>
</evidence>
<dbReference type="Proteomes" id="UP000266841">
    <property type="component" value="Unassembled WGS sequence"/>
</dbReference>
<reference evidence="2 3" key="1">
    <citation type="journal article" date="2012" name="Genome Biol.">
        <title>Genome and low-iron response of an oceanic diatom adapted to chronic iron limitation.</title>
        <authorList>
            <person name="Lommer M."/>
            <person name="Specht M."/>
            <person name="Roy A.S."/>
            <person name="Kraemer L."/>
            <person name="Andreson R."/>
            <person name="Gutowska M.A."/>
            <person name="Wolf J."/>
            <person name="Bergner S.V."/>
            <person name="Schilhabel M.B."/>
            <person name="Klostermeier U.C."/>
            <person name="Beiko R.G."/>
            <person name="Rosenstiel P."/>
            <person name="Hippler M."/>
            <person name="Laroche J."/>
        </authorList>
    </citation>
    <scope>NUCLEOTIDE SEQUENCE [LARGE SCALE GENOMIC DNA]</scope>
    <source>
        <strain evidence="2 3">CCMP1005</strain>
    </source>
</reference>
<feature type="compositionally biased region" description="Low complexity" evidence="1">
    <location>
        <begin position="51"/>
        <end position="83"/>
    </location>
</feature>
<feature type="compositionally biased region" description="Low complexity" evidence="1">
    <location>
        <begin position="19"/>
        <end position="31"/>
    </location>
</feature>
<keyword evidence="3" id="KW-1185">Reference proteome</keyword>
<evidence type="ECO:0000256" key="1">
    <source>
        <dbReference type="SAM" id="MobiDB-lite"/>
    </source>
</evidence>
<protein>
    <submittedName>
        <fullName evidence="2">Uncharacterized protein</fullName>
    </submittedName>
</protein>
<dbReference type="AlphaFoldDB" id="K0S4H2"/>
<dbReference type="EMBL" id="AGNL01033101">
    <property type="protein sequence ID" value="EJK55831.1"/>
    <property type="molecule type" value="Genomic_DNA"/>
</dbReference>
<name>K0S4H2_THAOC</name>
<accession>K0S4H2</accession>
<feature type="region of interest" description="Disordered" evidence="1">
    <location>
        <begin position="1"/>
        <end position="97"/>
    </location>
</feature>